<keyword evidence="1 2" id="KW-0690">Ribosome biogenesis</keyword>
<proteinExistence type="inferred from homology"/>
<organism evidence="4 5">
    <name type="scientific">Thermaerobacter marianensis (strain ATCC 700841 / DSM 12885 / JCM 10246 / 7p75a)</name>
    <dbReference type="NCBI Taxonomy" id="644966"/>
    <lineage>
        <taxon>Bacteria</taxon>
        <taxon>Bacillati</taxon>
        <taxon>Bacillota</taxon>
        <taxon>Clostridia</taxon>
        <taxon>Eubacteriales</taxon>
        <taxon>Clostridiales Family XVII. Incertae Sedis</taxon>
        <taxon>Thermaerobacter</taxon>
    </lineage>
</organism>
<dbReference type="eggNOG" id="COG0858">
    <property type="taxonomic scope" value="Bacteria"/>
</dbReference>
<dbReference type="AlphaFoldDB" id="E6SJS1"/>
<keyword evidence="2" id="KW-0963">Cytoplasm</keyword>
<dbReference type="HOGENOM" id="CLU_1517227_0_0_9"/>
<dbReference type="InterPro" id="IPR023799">
    <property type="entry name" value="RbfA_dom_sf"/>
</dbReference>
<evidence type="ECO:0000256" key="2">
    <source>
        <dbReference type="HAMAP-Rule" id="MF_00003"/>
    </source>
</evidence>
<dbReference type="InterPro" id="IPR015946">
    <property type="entry name" value="KH_dom-like_a/b"/>
</dbReference>
<evidence type="ECO:0000313" key="5">
    <source>
        <dbReference type="Proteomes" id="UP000008915"/>
    </source>
</evidence>
<dbReference type="GO" id="GO:0043024">
    <property type="term" value="F:ribosomal small subunit binding"/>
    <property type="evidence" value="ECO:0007669"/>
    <property type="project" value="TreeGrafter"/>
</dbReference>
<dbReference type="InterPro" id="IPR020053">
    <property type="entry name" value="Ribosome-bd_factorA_CS"/>
</dbReference>
<dbReference type="Proteomes" id="UP000008915">
    <property type="component" value="Chromosome"/>
</dbReference>
<dbReference type="Pfam" id="PF02033">
    <property type="entry name" value="RBFA"/>
    <property type="match status" value="1"/>
</dbReference>
<dbReference type="HAMAP" id="MF_00003">
    <property type="entry name" value="RbfA"/>
    <property type="match status" value="1"/>
</dbReference>
<dbReference type="SUPFAM" id="SSF89919">
    <property type="entry name" value="Ribosome-binding factor A, RbfA"/>
    <property type="match status" value="1"/>
</dbReference>
<reference evidence="5" key="2">
    <citation type="journal article" date="2010" name="Stand. Genomic Sci.">
        <title>Complete genome sequence of Thermaerobacter marianensis type strain (7p75aT).</title>
        <authorList>
            <person name="Han C."/>
            <person name="Gu W."/>
            <person name="Zhang X."/>
            <person name="Lapidus A."/>
            <person name="Nolan M."/>
            <person name="Copeland A."/>
            <person name="Lucas S."/>
            <person name="Glavina Del Rio T."/>
            <person name="Tice H."/>
            <person name="Cheng J."/>
            <person name="Tapia R."/>
            <person name="Goodwin L."/>
            <person name="Pitluck S."/>
            <person name="Pagani I."/>
            <person name="Ivanova N."/>
            <person name="Mavromatis K."/>
            <person name="Mikhailova N."/>
            <person name="Pati A."/>
            <person name="Chen A."/>
            <person name="Palaniappan K."/>
            <person name="Land M."/>
            <person name="Hauser L."/>
            <person name="Chang Y."/>
            <person name="Jeffries C."/>
            <person name="Schneider S."/>
            <person name="Rohde M."/>
            <person name="Goker M."/>
            <person name="Pukall R."/>
            <person name="Woyke T."/>
            <person name="Bristow J."/>
            <person name="Eisen J."/>
            <person name="Markowitz V."/>
            <person name="Hugenholtz P."/>
            <person name="Kyrpides N."/>
            <person name="Klenk H."/>
            <person name="Detter J."/>
        </authorList>
    </citation>
    <scope>NUCLEOTIDE SEQUENCE [LARGE SCALE GENOMIC DNA]</scope>
    <source>
        <strain evidence="5">ATCC 700841 / DSM 12885 / JCM 10246 / 7p75a</strain>
    </source>
</reference>
<accession>E6SJS1</accession>
<dbReference type="InterPro" id="IPR000238">
    <property type="entry name" value="RbfA"/>
</dbReference>
<reference evidence="4 5" key="1">
    <citation type="journal article" date="2010" name="Stand. Genomic Sci.">
        <title>Complete genome sequence of Thermaerobacter marianensis type strain (7p75a).</title>
        <authorList>
            <person name="Han C."/>
            <person name="Gu W."/>
            <person name="Zhang X."/>
            <person name="Lapidus A."/>
            <person name="Nolan M."/>
            <person name="Copeland A."/>
            <person name="Lucas S."/>
            <person name="Del Rio T.G."/>
            <person name="Tice H."/>
            <person name="Cheng J.F."/>
            <person name="Tapia R."/>
            <person name="Goodwin L."/>
            <person name="Pitluck S."/>
            <person name="Pagani I."/>
            <person name="Ivanova N."/>
            <person name="Mavromatis K."/>
            <person name="Mikhailova N."/>
            <person name="Pati A."/>
            <person name="Chen A."/>
            <person name="Palaniappan K."/>
            <person name="Land M."/>
            <person name="Hauser L."/>
            <person name="Chang Y.J."/>
            <person name="Jeffries C.D."/>
            <person name="Schneider S."/>
            <person name="Rohde M."/>
            <person name="Goker M."/>
            <person name="Pukall R."/>
            <person name="Woyke T."/>
            <person name="Bristow J."/>
            <person name="Eisen J.A."/>
            <person name="Markowitz V."/>
            <person name="Hugenholtz P."/>
            <person name="Kyrpides N.C."/>
            <person name="Klenk H.P."/>
            <person name="Detter J.C."/>
        </authorList>
    </citation>
    <scope>NUCLEOTIDE SEQUENCE [LARGE SCALE GENOMIC DNA]</scope>
    <source>
        <strain evidence="5">ATCC 700841 / DSM 12885 / JCM 10246 / 7p75a</strain>
    </source>
</reference>
<dbReference type="PANTHER" id="PTHR33515:SF1">
    <property type="entry name" value="RIBOSOME-BINDING FACTOR A, CHLOROPLASTIC-RELATED"/>
    <property type="match status" value="1"/>
</dbReference>
<evidence type="ECO:0000256" key="1">
    <source>
        <dbReference type="ARBA" id="ARBA00022517"/>
    </source>
</evidence>
<dbReference type="RefSeq" id="WP_013495439.1">
    <property type="nucleotide sequence ID" value="NC_014831.1"/>
</dbReference>
<comment type="similarity">
    <text evidence="2">Belongs to the RbfA family.</text>
</comment>
<evidence type="ECO:0000313" key="4">
    <source>
        <dbReference type="EMBL" id="ADU51134.1"/>
    </source>
</evidence>
<dbReference type="STRING" id="644966.Tmar_1021"/>
<feature type="region of interest" description="Disordered" evidence="3">
    <location>
        <begin position="115"/>
        <end position="177"/>
    </location>
</feature>
<dbReference type="PANTHER" id="PTHR33515">
    <property type="entry name" value="RIBOSOME-BINDING FACTOR A, CHLOROPLASTIC-RELATED"/>
    <property type="match status" value="1"/>
</dbReference>
<dbReference type="PROSITE" id="PS01319">
    <property type="entry name" value="RBFA"/>
    <property type="match status" value="1"/>
</dbReference>
<sequence length="177" mass="18836">MSVKRRERVAEAIREALAEILRRVKDPRVGMAGVTSVELSPDMRHARVRISVIGDDETRRRTMEGLERARGFIRSELGRAIRLRHVPELDFRLDESAAYSVRIAQLLREIRAREGGSAGAGAGGDEPARPQPGSPASPALEAPESRPGDAGGVAGPAEAAGRDPAEGASGEGEEGAR</sequence>
<dbReference type="GO" id="GO:0005829">
    <property type="term" value="C:cytosol"/>
    <property type="evidence" value="ECO:0007669"/>
    <property type="project" value="TreeGrafter"/>
</dbReference>
<dbReference type="Gene3D" id="3.30.300.20">
    <property type="match status" value="1"/>
</dbReference>
<comment type="subcellular location">
    <subcellularLocation>
        <location evidence="2">Cytoplasm</location>
    </subcellularLocation>
</comment>
<dbReference type="NCBIfam" id="TIGR00082">
    <property type="entry name" value="rbfA"/>
    <property type="match status" value="1"/>
</dbReference>
<protein>
    <recommendedName>
        <fullName evidence="2">Ribosome-binding factor A</fullName>
    </recommendedName>
</protein>
<dbReference type="GO" id="GO:0030490">
    <property type="term" value="P:maturation of SSU-rRNA"/>
    <property type="evidence" value="ECO:0007669"/>
    <property type="project" value="UniProtKB-UniRule"/>
</dbReference>
<gene>
    <name evidence="2" type="primary">rbfA</name>
    <name evidence="4" type="ordered locus">Tmar_1021</name>
</gene>
<dbReference type="EMBL" id="CP002344">
    <property type="protein sequence ID" value="ADU51134.1"/>
    <property type="molecule type" value="Genomic_DNA"/>
</dbReference>
<evidence type="ECO:0000256" key="3">
    <source>
        <dbReference type="SAM" id="MobiDB-lite"/>
    </source>
</evidence>
<keyword evidence="5" id="KW-1185">Reference proteome</keyword>
<name>E6SJS1_THEM7</name>
<comment type="subunit">
    <text evidence="2">Monomer. Binds 30S ribosomal subunits, but not 50S ribosomal subunits or 70S ribosomes.</text>
</comment>
<dbReference type="KEGG" id="tmr:Tmar_1021"/>
<comment type="function">
    <text evidence="2">One of several proteins that assist in the late maturation steps of the functional core of the 30S ribosomal subunit. Associates with free 30S ribosomal subunits (but not with 30S subunits that are part of 70S ribosomes or polysomes). Required for efficient processing of 16S rRNA. May interact with the 5'-terminal helix region of 16S rRNA.</text>
</comment>